<keyword evidence="1" id="KW-0147">Chitin-binding</keyword>
<reference evidence="5 6" key="1">
    <citation type="submission" date="2016-10" db="EMBL/GenBank/DDBJ databases">
        <title>Genome sequencing of Aspergillus oryzae BCC7051.</title>
        <authorList>
            <person name="Thammarongtham C."/>
            <person name="Vorapreeda T."/>
            <person name="Nookaew I."/>
            <person name="Srisuk T."/>
            <person name="Land M."/>
            <person name="Jeennor S."/>
            <person name="Laoteng K."/>
        </authorList>
    </citation>
    <scope>NUCLEOTIDE SEQUENCE [LARGE SCALE GENOMIC DNA]</scope>
    <source>
        <strain evidence="5 6">BCC7051</strain>
    </source>
</reference>
<dbReference type="InterPro" id="IPR036779">
    <property type="entry name" value="LysM_dom_sf"/>
</dbReference>
<comment type="caution">
    <text evidence="5">The sequence shown here is derived from an EMBL/GenBank/DDBJ whole genome shotgun (WGS) entry which is preliminary data.</text>
</comment>
<dbReference type="InterPro" id="IPR018392">
    <property type="entry name" value="LysM"/>
</dbReference>
<evidence type="ECO:0000256" key="1">
    <source>
        <dbReference type="ARBA" id="ARBA00022669"/>
    </source>
</evidence>
<dbReference type="PANTHER" id="PTHR34997:SF2">
    <property type="entry name" value="LYSM DOMAIN-CONTAINING PROTEIN-RELATED"/>
    <property type="match status" value="1"/>
</dbReference>
<dbReference type="VEuPathDB" id="FungiDB:AO090103000216"/>
<keyword evidence="2" id="KW-0732">Signal</keyword>
<dbReference type="Gene3D" id="3.10.350.10">
    <property type="entry name" value="LysM domain"/>
    <property type="match status" value="2"/>
</dbReference>
<evidence type="ECO:0000256" key="3">
    <source>
        <dbReference type="ARBA" id="ARBA00023026"/>
    </source>
</evidence>
<proteinExistence type="predicted"/>
<dbReference type="OrthoDB" id="5985073at2759"/>
<dbReference type="SUPFAM" id="SSF54106">
    <property type="entry name" value="LysM domain"/>
    <property type="match status" value="1"/>
</dbReference>
<evidence type="ECO:0000256" key="2">
    <source>
        <dbReference type="ARBA" id="ARBA00022729"/>
    </source>
</evidence>
<evidence type="ECO:0000259" key="4">
    <source>
        <dbReference type="PROSITE" id="PS51782"/>
    </source>
</evidence>
<accession>A0A1S9DGJ4</accession>
<protein>
    <submittedName>
        <fullName evidence="5">Peptidoglycan-binding lysin domain-containing protein</fullName>
    </submittedName>
</protein>
<name>A0A1S9DGJ4_ASPOZ</name>
<dbReference type="PANTHER" id="PTHR34997">
    <property type="entry name" value="AM15"/>
    <property type="match status" value="1"/>
</dbReference>
<dbReference type="AlphaFoldDB" id="A0A1S9DGJ4"/>
<sequence>MFNQMMAVGKLQKPYSIDQADFYKWNPAICDDCQGLQPDYRVCVGVDSDVSSVIATPTSTGSAVVTPTPVQPGIVPPCDDFYFVHPGDECDFYTWNPAVKNDCGGLQANVYVCVGVSSSNITPPRKSTGSAVSTPTPTQAGMTGSCGSFHYVKTDDGCWFIAHNYSIELQDFYSWNPAVGDNCQDLQANVYVCVGLLA</sequence>
<dbReference type="Pfam" id="PF01476">
    <property type="entry name" value="LysM"/>
    <property type="match status" value="1"/>
</dbReference>
<dbReference type="Proteomes" id="UP000190312">
    <property type="component" value="Unassembled WGS sequence"/>
</dbReference>
<gene>
    <name evidence="5" type="ORF">OAory_01046880</name>
</gene>
<dbReference type="EMBL" id="MKZY01000006">
    <property type="protein sequence ID" value="OOO08188.1"/>
    <property type="molecule type" value="Genomic_DNA"/>
</dbReference>
<keyword evidence="3" id="KW-0843">Virulence</keyword>
<feature type="domain" description="LysM" evidence="4">
    <location>
        <begin position="148"/>
        <end position="194"/>
    </location>
</feature>
<evidence type="ECO:0000313" key="5">
    <source>
        <dbReference type="EMBL" id="OOO08188.1"/>
    </source>
</evidence>
<dbReference type="InterPro" id="IPR052210">
    <property type="entry name" value="LysM1-like"/>
</dbReference>
<organism evidence="5 6">
    <name type="scientific">Aspergillus oryzae</name>
    <name type="common">Yellow koji mold</name>
    <dbReference type="NCBI Taxonomy" id="5062"/>
    <lineage>
        <taxon>Eukaryota</taxon>
        <taxon>Fungi</taxon>
        <taxon>Dikarya</taxon>
        <taxon>Ascomycota</taxon>
        <taxon>Pezizomycotina</taxon>
        <taxon>Eurotiomycetes</taxon>
        <taxon>Eurotiomycetidae</taxon>
        <taxon>Eurotiales</taxon>
        <taxon>Aspergillaceae</taxon>
        <taxon>Aspergillus</taxon>
        <taxon>Aspergillus subgen. Circumdati</taxon>
    </lineage>
</organism>
<dbReference type="PROSITE" id="PS51782">
    <property type="entry name" value="LYSM"/>
    <property type="match status" value="1"/>
</dbReference>
<dbReference type="GO" id="GO:0008061">
    <property type="term" value="F:chitin binding"/>
    <property type="evidence" value="ECO:0007669"/>
    <property type="project" value="UniProtKB-KW"/>
</dbReference>
<evidence type="ECO:0000313" key="6">
    <source>
        <dbReference type="Proteomes" id="UP000190312"/>
    </source>
</evidence>